<dbReference type="EMBL" id="CM056813">
    <property type="protein sequence ID" value="KAJ8641663.1"/>
    <property type="molecule type" value="Genomic_DNA"/>
</dbReference>
<gene>
    <name evidence="1" type="ORF">MRB53_018357</name>
</gene>
<accession>A0ACC2M7Y8</accession>
<keyword evidence="2" id="KW-1185">Reference proteome</keyword>
<evidence type="ECO:0000313" key="2">
    <source>
        <dbReference type="Proteomes" id="UP001234297"/>
    </source>
</evidence>
<name>A0ACC2M7Y8_PERAE</name>
<evidence type="ECO:0000313" key="1">
    <source>
        <dbReference type="EMBL" id="KAJ8641663.1"/>
    </source>
</evidence>
<proteinExistence type="predicted"/>
<sequence length="205" mass="22245">ETTPPIFMIMSPSQPHDDQQARREINGPRPSPLKLNKESHLIQKPTSSSSSSSSSATSSLLTTATVAVCKQQRHPVIIYTHSPKIIHTQPRDFMALVQKLTGLAPSDEQAAPVQQQKAERGSPPPPEGNNETTMSSAVTEEKVFGGGGDAQVSSSLVSPVFDPPNPFFSDIPLFTPNSSEFFCSPRPFYRHPDSVLGELDLAFHP</sequence>
<feature type="non-terminal residue" evidence="1">
    <location>
        <position position="1"/>
    </location>
</feature>
<reference evidence="1 2" key="1">
    <citation type="journal article" date="2022" name="Hortic Res">
        <title>A haplotype resolved chromosomal level avocado genome allows analysis of novel avocado genes.</title>
        <authorList>
            <person name="Nath O."/>
            <person name="Fletcher S.J."/>
            <person name="Hayward A."/>
            <person name="Shaw L.M."/>
            <person name="Masouleh A.K."/>
            <person name="Furtado A."/>
            <person name="Henry R.J."/>
            <person name="Mitter N."/>
        </authorList>
    </citation>
    <scope>NUCLEOTIDE SEQUENCE [LARGE SCALE GENOMIC DNA]</scope>
    <source>
        <strain evidence="2">cv. Hass</strain>
    </source>
</reference>
<dbReference type="Proteomes" id="UP001234297">
    <property type="component" value="Chromosome 5"/>
</dbReference>
<organism evidence="1 2">
    <name type="scientific">Persea americana</name>
    <name type="common">Avocado</name>
    <dbReference type="NCBI Taxonomy" id="3435"/>
    <lineage>
        <taxon>Eukaryota</taxon>
        <taxon>Viridiplantae</taxon>
        <taxon>Streptophyta</taxon>
        <taxon>Embryophyta</taxon>
        <taxon>Tracheophyta</taxon>
        <taxon>Spermatophyta</taxon>
        <taxon>Magnoliopsida</taxon>
        <taxon>Magnoliidae</taxon>
        <taxon>Laurales</taxon>
        <taxon>Lauraceae</taxon>
        <taxon>Persea</taxon>
    </lineage>
</organism>
<comment type="caution">
    <text evidence="1">The sequence shown here is derived from an EMBL/GenBank/DDBJ whole genome shotgun (WGS) entry which is preliminary data.</text>
</comment>
<protein>
    <submittedName>
        <fullName evidence="1">Uncharacterized protein</fullName>
    </submittedName>
</protein>